<dbReference type="OMA" id="NEIMSSH"/>
<dbReference type="RefSeq" id="XP_016477581.1">
    <property type="nucleotide sequence ID" value="XM_016622095.1"/>
</dbReference>
<dbReference type="Proteomes" id="UP000790787">
    <property type="component" value="Chromosome 2"/>
</dbReference>
<dbReference type="PaxDb" id="4097-A0A1S4ALN9"/>
<keyword evidence="1" id="KW-1185">Reference proteome</keyword>
<dbReference type="AlphaFoldDB" id="A0A1S4ALN9"/>
<reference evidence="1" key="1">
    <citation type="journal article" date="2014" name="Nat. Commun.">
        <title>The tobacco genome sequence and its comparison with those of tomato and potato.</title>
        <authorList>
            <person name="Sierro N."/>
            <person name="Battey J.N."/>
            <person name="Ouadi S."/>
            <person name="Bakaher N."/>
            <person name="Bovet L."/>
            <person name="Willig A."/>
            <person name="Goepfert S."/>
            <person name="Peitsch M.C."/>
            <person name="Ivanov N.V."/>
        </authorList>
    </citation>
    <scope>NUCLEOTIDE SEQUENCE [LARGE SCALE GENOMIC DNA]</scope>
</reference>
<dbReference type="KEGG" id="nta:107799029"/>
<dbReference type="SUPFAM" id="SSF56219">
    <property type="entry name" value="DNase I-like"/>
    <property type="match status" value="1"/>
</dbReference>
<dbReference type="InterPro" id="IPR036691">
    <property type="entry name" value="Endo/exonu/phosph_ase_sf"/>
</dbReference>
<sequence length="323" mass="37687">MTIEIKHVEAGDTFHVSVIYVKCKLSLRIPLWENLKLKSTLCIVPWCVIGDFNVITSMGEKIGGIPYQMKKSIDFISMIEECGLTDFGFYGPRYTWSNGRGLGSIVWKRLDRCLVNDHWLTSFPTTTIVTHLASASSDHSPLLMEMHVRQDNTKKYFRILNCWVKNESFMPLVLEVWSMQVTGSPMWVFHQKHKALSSALSKWSRQQYGDIFQKSKEYEQKVKLAEEKWATTNDLTNRITLPELQAQYIKHLKHEEEVLKQKTQLQWFKEGNANSSYFHSLIRGRRKKIFIHKIKDKEGDWIQGDEAIEEAACDYFEELITEP</sequence>
<dbReference type="STRING" id="4097.A0A1S4ALN9"/>
<proteinExistence type="predicted"/>
<dbReference type="PANTHER" id="PTHR33710:SF54">
    <property type="entry name" value="NON-LTR RETROELEMENT REVERSE TRANSCRIPTASE"/>
    <property type="match status" value="1"/>
</dbReference>
<organism evidence="1 2">
    <name type="scientific">Nicotiana tabacum</name>
    <name type="common">Common tobacco</name>
    <dbReference type="NCBI Taxonomy" id="4097"/>
    <lineage>
        <taxon>Eukaryota</taxon>
        <taxon>Viridiplantae</taxon>
        <taxon>Streptophyta</taxon>
        <taxon>Embryophyta</taxon>
        <taxon>Tracheophyta</taxon>
        <taxon>Spermatophyta</taxon>
        <taxon>Magnoliopsida</taxon>
        <taxon>eudicotyledons</taxon>
        <taxon>Gunneridae</taxon>
        <taxon>Pentapetalae</taxon>
        <taxon>asterids</taxon>
        <taxon>lamiids</taxon>
        <taxon>Solanales</taxon>
        <taxon>Solanaceae</taxon>
        <taxon>Nicotianoideae</taxon>
        <taxon>Nicotianeae</taxon>
        <taxon>Nicotiana</taxon>
    </lineage>
</organism>
<evidence type="ECO:0000313" key="1">
    <source>
        <dbReference type="Proteomes" id="UP000790787"/>
    </source>
</evidence>
<accession>A0A1S4ALN9</accession>
<protein>
    <recommendedName>
        <fullName evidence="3">Craniofacial development protein 2-like</fullName>
    </recommendedName>
</protein>
<evidence type="ECO:0008006" key="3">
    <source>
        <dbReference type="Google" id="ProtNLM"/>
    </source>
</evidence>
<dbReference type="OrthoDB" id="1210724at2759"/>
<name>A0A1S4ALN9_TOBAC</name>
<dbReference type="GeneID" id="107799029"/>
<evidence type="ECO:0000313" key="2">
    <source>
        <dbReference type="RefSeq" id="XP_016477581.1"/>
    </source>
</evidence>
<dbReference type="PANTHER" id="PTHR33710">
    <property type="entry name" value="BNAC02G09200D PROTEIN"/>
    <property type="match status" value="1"/>
</dbReference>
<gene>
    <name evidence="2" type="primary">LOC107799029</name>
</gene>
<dbReference type="Gene3D" id="3.60.10.10">
    <property type="entry name" value="Endonuclease/exonuclease/phosphatase"/>
    <property type="match status" value="1"/>
</dbReference>
<reference evidence="2" key="2">
    <citation type="submission" date="2025-08" db="UniProtKB">
        <authorList>
            <consortium name="RefSeq"/>
        </authorList>
    </citation>
    <scope>IDENTIFICATION</scope>
</reference>